<keyword evidence="14" id="KW-0812">Transmembrane</keyword>
<keyword evidence="7 13" id="KW-0808">Transferase</keyword>
<evidence type="ECO:0000313" key="15">
    <source>
        <dbReference type="EMBL" id="OTP99718.1"/>
    </source>
</evidence>
<keyword evidence="6 13" id="KW-0441">Lipid A biosynthesis</keyword>
<accession>A0A242NHV2</accession>
<feature type="binding site" evidence="13">
    <location>
        <begin position="55"/>
        <end position="62"/>
    </location>
    <ligand>
        <name>ATP</name>
        <dbReference type="ChEBI" id="CHEBI:30616"/>
    </ligand>
</feature>
<dbReference type="UniPathway" id="UPA00359">
    <property type="reaction ID" value="UER00482"/>
</dbReference>
<evidence type="ECO:0000256" key="14">
    <source>
        <dbReference type="SAM" id="Phobius"/>
    </source>
</evidence>
<evidence type="ECO:0000256" key="7">
    <source>
        <dbReference type="ARBA" id="ARBA00022679"/>
    </source>
</evidence>
<sequence>MIEKLWYGKNRLFWLLIPFSLLYGLIAFVRRFLYKIGIFKSWRSPVPIIIIGNLSVGGNGKTPLAIGLIEALQAKGLKVGLVSRGYGGKAENYPLILDDTTTTDQAGDEPVLIYQRTHAPVAVSPNRGQAVKSLLKQNQLDVILTDDGLQHYALARDIEIVVVDGKRLFGNGWWMPAGPMRERQNRLKSVDLIIVNGDSINNLTQQYPDKTYTMQLVPKYVINLVTKEKKELSSLSNICAVAGISNPKRFFDMLINMKADLNKTVAFADHQKFTLSLLNNVVSREQTLLMTEKDAVKCQQFAQPNWWYLPIDAVIPKPAIDQICVLLDKTKSQREKK</sequence>
<evidence type="ECO:0000313" key="16">
    <source>
        <dbReference type="EMBL" id="OTQ10254.1"/>
    </source>
</evidence>
<evidence type="ECO:0000313" key="18">
    <source>
        <dbReference type="Proteomes" id="UP000194977"/>
    </source>
</evidence>
<dbReference type="AlphaFoldDB" id="A0A242NHV2"/>
<evidence type="ECO:0000256" key="6">
    <source>
        <dbReference type="ARBA" id="ARBA00022556"/>
    </source>
</evidence>
<keyword evidence="10 13" id="KW-0067">ATP-binding</keyword>
<evidence type="ECO:0000256" key="4">
    <source>
        <dbReference type="ARBA" id="ARBA00016436"/>
    </source>
</evidence>
<evidence type="ECO:0000256" key="2">
    <source>
        <dbReference type="ARBA" id="ARBA00004870"/>
    </source>
</evidence>
<dbReference type="EC" id="2.7.1.130" evidence="3 13"/>
<evidence type="ECO:0000256" key="13">
    <source>
        <dbReference type="HAMAP-Rule" id="MF_00409"/>
    </source>
</evidence>
<dbReference type="SUPFAM" id="SSF52540">
    <property type="entry name" value="P-loop containing nucleoside triphosphate hydrolases"/>
    <property type="match status" value="1"/>
</dbReference>
<keyword evidence="5 13" id="KW-0444">Lipid biosynthesis</keyword>
<dbReference type="EMBL" id="NART01000021">
    <property type="protein sequence ID" value="OTQ10254.1"/>
    <property type="molecule type" value="Genomic_DNA"/>
</dbReference>
<name>A0A242NHV2_9GAMM</name>
<evidence type="ECO:0000256" key="8">
    <source>
        <dbReference type="ARBA" id="ARBA00022741"/>
    </source>
</evidence>
<dbReference type="HAMAP" id="MF_00409">
    <property type="entry name" value="LpxK"/>
    <property type="match status" value="1"/>
</dbReference>
<dbReference type="PANTHER" id="PTHR42724:SF1">
    <property type="entry name" value="TETRAACYLDISACCHARIDE 4'-KINASE, MITOCHONDRIAL-RELATED"/>
    <property type="match status" value="1"/>
</dbReference>
<gene>
    <name evidence="13" type="primary">lpxK</name>
    <name evidence="16" type="ORF">B6C91_06355</name>
    <name evidence="15" type="ORF">B6D08_06540</name>
</gene>
<organism evidence="15 18">
    <name type="scientific">Gilliamella apicola</name>
    <dbReference type="NCBI Taxonomy" id="1196095"/>
    <lineage>
        <taxon>Bacteria</taxon>
        <taxon>Pseudomonadati</taxon>
        <taxon>Pseudomonadota</taxon>
        <taxon>Gammaproteobacteria</taxon>
        <taxon>Orbales</taxon>
        <taxon>Orbaceae</taxon>
        <taxon>Gilliamella</taxon>
    </lineage>
</organism>
<dbReference type="NCBIfam" id="TIGR00682">
    <property type="entry name" value="lpxK"/>
    <property type="match status" value="1"/>
</dbReference>
<evidence type="ECO:0000256" key="11">
    <source>
        <dbReference type="ARBA" id="ARBA00023098"/>
    </source>
</evidence>
<keyword evidence="9 13" id="KW-0418">Kinase</keyword>
<keyword evidence="14" id="KW-0472">Membrane</keyword>
<comment type="function">
    <text evidence="1 13">Transfers the gamma-phosphate of ATP to the 4'-position of a tetraacyldisaccharide 1-phosphate intermediate (termed DS-1-P) to form tetraacyldisaccharide 1,4'-bis-phosphate (lipid IVA).</text>
</comment>
<evidence type="ECO:0000256" key="12">
    <source>
        <dbReference type="ARBA" id="ARBA00029757"/>
    </source>
</evidence>
<keyword evidence="14" id="KW-1133">Transmembrane helix</keyword>
<dbReference type="Proteomes" id="UP000194977">
    <property type="component" value="Unassembled WGS sequence"/>
</dbReference>
<evidence type="ECO:0000256" key="9">
    <source>
        <dbReference type="ARBA" id="ARBA00022777"/>
    </source>
</evidence>
<protein>
    <recommendedName>
        <fullName evidence="4 13">Tetraacyldisaccharide 4'-kinase</fullName>
        <ecNumber evidence="3 13">2.7.1.130</ecNumber>
    </recommendedName>
    <alternativeName>
        <fullName evidence="12 13">Lipid A 4'-kinase</fullName>
    </alternativeName>
</protein>
<dbReference type="GO" id="GO:0009244">
    <property type="term" value="P:lipopolysaccharide core region biosynthetic process"/>
    <property type="evidence" value="ECO:0007669"/>
    <property type="project" value="TreeGrafter"/>
</dbReference>
<evidence type="ECO:0000256" key="1">
    <source>
        <dbReference type="ARBA" id="ARBA00002274"/>
    </source>
</evidence>
<evidence type="ECO:0000256" key="3">
    <source>
        <dbReference type="ARBA" id="ARBA00012071"/>
    </source>
</evidence>
<comment type="similarity">
    <text evidence="13">Belongs to the LpxK family.</text>
</comment>
<dbReference type="GO" id="GO:0005524">
    <property type="term" value="F:ATP binding"/>
    <property type="evidence" value="ECO:0007669"/>
    <property type="project" value="UniProtKB-UniRule"/>
</dbReference>
<dbReference type="GO" id="GO:0009029">
    <property type="term" value="F:lipid-A 4'-kinase activity"/>
    <property type="evidence" value="ECO:0007669"/>
    <property type="project" value="UniProtKB-UniRule"/>
</dbReference>
<dbReference type="InterPro" id="IPR027417">
    <property type="entry name" value="P-loop_NTPase"/>
</dbReference>
<evidence type="ECO:0000313" key="17">
    <source>
        <dbReference type="Proteomes" id="UP000194800"/>
    </source>
</evidence>
<dbReference type="OrthoDB" id="9766423at2"/>
<keyword evidence="17" id="KW-1185">Reference proteome</keyword>
<comment type="catalytic activity">
    <reaction evidence="13">
        <text>a lipid A disaccharide + ATP = a lipid IVA + ADP + H(+)</text>
        <dbReference type="Rhea" id="RHEA:67840"/>
        <dbReference type="ChEBI" id="CHEBI:15378"/>
        <dbReference type="ChEBI" id="CHEBI:30616"/>
        <dbReference type="ChEBI" id="CHEBI:176343"/>
        <dbReference type="ChEBI" id="CHEBI:176425"/>
        <dbReference type="ChEBI" id="CHEBI:456216"/>
        <dbReference type="EC" id="2.7.1.130"/>
    </reaction>
</comment>
<feature type="transmembrane region" description="Helical" evidence="14">
    <location>
        <begin position="12"/>
        <end position="33"/>
    </location>
</feature>
<dbReference type="Proteomes" id="UP000194800">
    <property type="component" value="Unassembled WGS sequence"/>
</dbReference>
<reference evidence="17 18" key="1">
    <citation type="submission" date="2017-03" db="EMBL/GenBank/DDBJ databases">
        <title>Comparative genomics of honeybee gut symbionts reveal geographically distinct and subgroup specific antibiotic resistance.</title>
        <authorList>
            <person name="Ludvigsen J."/>
            <person name="Porcellato D."/>
            <person name="Labee-Lund T.M."/>
            <person name="Amdam G.V."/>
            <person name="Rudi K."/>
        </authorList>
    </citation>
    <scope>NUCLEOTIDE SEQUENCE [LARGE SCALE GENOMIC DNA]</scope>
    <source>
        <strain evidence="15 18">A-7-12</strain>
        <strain evidence="16 17">A-9-12</strain>
    </source>
</reference>
<proteinExistence type="inferred from homology"/>
<evidence type="ECO:0000256" key="10">
    <source>
        <dbReference type="ARBA" id="ARBA00022840"/>
    </source>
</evidence>
<comment type="caution">
    <text evidence="15">The sequence shown here is derived from an EMBL/GenBank/DDBJ whole genome shotgun (WGS) entry which is preliminary data.</text>
</comment>
<dbReference type="GO" id="GO:0005886">
    <property type="term" value="C:plasma membrane"/>
    <property type="evidence" value="ECO:0007669"/>
    <property type="project" value="TreeGrafter"/>
</dbReference>
<dbReference type="EMBL" id="NARP01000014">
    <property type="protein sequence ID" value="OTP99718.1"/>
    <property type="molecule type" value="Genomic_DNA"/>
</dbReference>
<evidence type="ECO:0000256" key="5">
    <source>
        <dbReference type="ARBA" id="ARBA00022516"/>
    </source>
</evidence>
<comment type="pathway">
    <text evidence="2 13">Glycolipid biosynthesis; lipid IV(A) biosynthesis; lipid IV(A) from (3R)-3-hydroxytetradecanoyl-[acyl-carrier-protein] and UDP-N-acetyl-alpha-D-glucosamine: step 6/6.</text>
</comment>
<keyword evidence="8 13" id="KW-0547">Nucleotide-binding</keyword>
<dbReference type="RefSeq" id="WP_086271590.1">
    <property type="nucleotide sequence ID" value="NZ_MZNE01000009.1"/>
</dbReference>
<dbReference type="Pfam" id="PF02606">
    <property type="entry name" value="LpxK"/>
    <property type="match status" value="1"/>
</dbReference>
<dbReference type="InterPro" id="IPR003758">
    <property type="entry name" value="LpxK"/>
</dbReference>
<dbReference type="PANTHER" id="PTHR42724">
    <property type="entry name" value="TETRAACYLDISACCHARIDE 4'-KINASE"/>
    <property type="match status" value="1"/>
</dbReference>
<keyword evidence="11 13" id="KW-0443">Lipid metabolism</keyword>
<dbReference type="GO" id="GO:0009245">
    <property type="term" value="P:lipid A biosynthetic process"/>
    <property type="evidence" value="ECO:0007669"/>
    <property type="project" value="UniProtKB-UniRule"/>
</dbReference>